<keyword evidence="7" id="KW-1185">Reference proteome</keyword>
<dbReference type="InterPro" id="IPR020845">
    <property type="entry name" value="AMP-binding_CS"/>
</dbReference>
<feature type="domain" description="Carrier" evidence="5">
    <location>
        <begin position="1431"/>
        <end position="1506"/>
    </location>
</feature>
<sequence>MTSADIGYQQTSAEPSREPSAPQATPVSDTKSRLMRRLLHGRALDQRIPKRQETEPLQLSLAQERLWFLEQLTPGTAMNNVAGAMILNGELNVTALREALSLLVARHDTLRTRFVSEKGEPCPVIGSEPEFSWSETDAEGDQDDDIDADLQQWAAAPFDLEHGPLLRACLYRLGGNRFILAMAIHHIACDGWSLQVITRDLAIFYGAKTNSTHPLPPTLTLSYYDYAIWQRRHLDHPQLRKQLDYWREQFLHLPPSAYPWRDGTGDTTAAGGQESALLSPEIAGKIATFARETRTTPFMITLAAFKAVLHRMAGETDICINTPIANRGRPETEHHVGFFVNMLPLRTDLSDDPSFVKLVEKEKAVVLSAFANSDMPFEAIVKEVRPEWATVWRSLVQIAFAYHQQFATPSVKISGITVEPKPLFAGAAAFDLMLSLHEGEDGLRVTLDFSGDVMSAETARTLLSSYSSFLEDGLASSHQTISRVRLLSAGQQSEVVKKGRRETSFIVGDTLHAAVARQAKQNPHAPALSFDSAMVSYGELERRAENIARRLRAKGVRSEAKVGLCLTRSPELIIAMLGILKAGAAYVPLDPAYPPERLDLLVHLARPEIIITRQGLMHDTGIMLFIDDMTEDDLPAGTMAGDNRPIIYPDNAAYVIFTSGSTGTPKGVVVTHANVMRLLDATRPLFSPDHHDVWSMFHSASFDFSVWEIWGALLTGGRVAILDTETSRDPIALCTRLHAERVTILSQTPSAFRSFIPAALQGGIPESLRLVIFGGEALDRRILTPWFERFGDQRPKPVNMYGITETTVHATHEVISQQSISRQGANSIVGMPLADLDIFLVDQHGLAVADGMPGEILVGGAGLSRGYLDDPALTAERFVCSDLASPGERLYRSGDLARRLPDGRLSYLGRIDQQLKLRGFRIEPGEVEACLRRHPHVMDAVVRTVERNDGDLGLVAYVVSRPAEIDETERRNIVAAYRNVFDDTYRPDEAEISNADFDISGWVHSGSGLKMSFEEMREWADATLNRLVGLPGKHVLEIGCGMGLLLDLAKFFETYTGTDISEVALRHVRHLAERRNLENVRLEWREAENFEGIGRGDFDLVVLNSIIQYFPDPVYLTRVLDQAKRAMNEAGTIFVGDVPDLRLLPALYAGILCRELDPSTTSSYASQLLRQAIDNVREIRATPAFFHDHCRTRGAWADVQIKRGRHHNEMTCFRYDVIMYPGRSTMIQPEWLCAWSTVGSIEALVQTVSAQRPATFAVLSVPNNRVYVDTLLATWLLSPSIDTAETLDMMVTKARHAANEIGAIDPEQIWAIGLQLGYSIRIAPSPVTPALIDVMATHEDAADFDYPWQLPEMVVAEQTEPVICNPLATATERSILADIQTFLRMNLPAHLLPDFIIPLSRIPLTANGKLDITALPSPRNHATFTETKGRAPETGEETRLAEIWCRLLGLKAVSADDDFWDLGGHSLIAARLMFEVSSAFGIHVPLMTLFRNSTLAGMAATITRAMSAYETALPAARANAEESEAYWRQEAHLPADFSVHVGGKPGRGLFVTGATGFLGAYLAKEALQDDAFDTVFCLVRAGDDAEAAIRLRQTLMDHDLWEDKHARRLHAVAGDLGHDRLGMTPERFQEMAISVGTILHAGCRVNFAEPYSLLRAANVEGTRRLLHFASTGSTKPFHHVSSLGVFDDGDMTAAHVLMEDRVPGFPQTLDDAYSQTKWVSEEMIREAGRQGLPYTILRPGRIGGHSITGDCPPDDLLWLVVRASIVAGALPSLDLPLDVSPVDYVARTIMAIARGSGASGTAYHLNNVMPARFADMQTWLKQAGYSLPLLAYDRWRSLVFDALLSSDTETSGKDLLRLLPLLSPNSPDFLKAAREARADNRNARMIVNALSLPCCPPIDGSMVTRFLSSLQARGKLATPMSNTSYFQGSLQ</sequence>
<evidence type="ECO:0000313" key="6">
    <source>
        <dbReference type="EMBL" id="MDP9838378.1"/>
    </source>
</evidence>
<keyword evidence="1" id="KW-0596">Phosphopantetheine</keyword>
<dbReference type="CDD" id="cd17643">
    <property type="entry name" value="A_NRPS_Cytc1-like"/>
    <property type="match status" value="1"/>
</dbReference>
<evidence type="ECO:0000256" key="1">
    <source>
        <dbReference type="ARBA" id="ARBA00022450"/>
    </source>
</evidence>
<dbReference type="InterPro" id="IPR010071">
    <property type="entry name" value="AA_adenyl_dom"/>
</dbReference>
<dbReference type="CDD" id="cd05235">
    <property type="entry name" value="SDR_e1"/>
    <property type="match status" value="1"/>
</dbReference>
<dbReference type="InterPro" id="IPR042099">
    <property type="entry name" value="ANL_N_sf"/>
</dbReference>
<dbReference type="PANTHER" id="PTHR45527">
    <property type="entry name" value="NONRIBOSOMAL PEPTIDE SYNTHETASE"/>
    <property type="match status" value="1"/>
</dbReference>
<reference evidence="6 7" key="1">
    <citation type="submission" date="2023-07" db="EMBL/GenBank/DDBJ databases">
        <title>Sorghum-associated microbial communities from plants grown in Nebraska, USA.</title>
        <authorList>
            <person name="Schachtman D."/>
        </authorList>
    </citation>
    <scope>NUCLEOTIDE SEQUENCE [LARGE SCALE GENOMIC DNA]</scope>
    <source>
        <strain evidence="6 7">DS1307</strain>
    </source>
</reference>
<dbReference type="Pfam" id="PF00501">
    <property type="entry name" value="AMP-binding"/>
    <property type="match status" value="1"/>
</dbReference>
<gene>
    <name evidence="6" type="ORF">J2T09_003146</name>
</gene>
<dbReference type="Gene3D" id="1.10.1200.10">
    <property type="entry name" value="ACP-like"/>
    <property type="match status" value="1"/>
</dbReference>
<dbReference type="NCBIfam" id="TIGR01746">
    <property type="entry name" value="Thioester-redct"/>
    <property type="match status" value="1"/>
</dbReference>
<evidence type="ECO:0000256" key="3">
    <source>
        <dbReference type="ARBA" id="ARBA00022598"/>
    </source>
</evidence>
<evidence type="ECO:0000313" key="7">
    <source>
        <dbReference type="Proteomes" id="UP001241472"/>
    </source>
</evidence>
<dbReference type="InterPro" id="IPR023213">
    <property type="entry name" value="CAT-like_dom_sf"/>
</dbReference>
<dbReference type="PANTHER" id="PTHR45527:SF1">
    <property type="entry name" value="FATTY ACID SYNTHASE"/>
    <property type="match status" value="1"/>
</dbReference>
<dbReference type="Gene3D" id="3.30.559.10">
    <property type="entry name" value="Chloramphenicol acetyltransferase-like domain"/>
    <property type="match status" value="1"/>
</dbReference>
<dbReference type="InterPro" id="IPR036736">
    <property type="entry name" value="ACP-like_sf"/>
</dbReference>
<dbReference type="Pfam" id="PF13847">
    <property type="entry name" value="Methyltransf_31"/>
    <property type="match status" value="1"/>
</dbReference>
<dbReference type="SUPFAM" id="SSF56801">
    <property type="entry name" value="Acetyl-CoA synthetase-like"/>
    <property type="match status" value="1"/>
</dbReference>
<dbReference type="SUPFAM" id="SSF52777">
    <property type="entry name" value="CoA-dependent acyltransferases"/>
    <property type="match status" value="2"/>
</dbReference>
<dbReference type="Pfam" id="PF00550">
    <property type="entry name" value="PP-binding"/>
    <property type="match status" value="1"/>
</dbReference>
<dbReference type="Pfam" id="PF07993">
    <property type="entry name" value="NAD_binding_4"/>
    <property type="match status" value="1"/>
</dbReference>
<keyword evidence="2" id="KW-0597">Phosphoprotein</keyword>
<evidence type="ECO:0000256" key="2">
    <source>
        <dbReference type="ARBA" id="ARBA00022553"/>
    </source>
</evidence>
<proteinExistence type="predicted"/>
<feature type="compositionally biased region" description="Polar residues" evidence="4">
    <location>
        <begin position="1"/>
        <end position="14"/>
    </location>
</feature>
<comment type="caution">
    <text evidence="6">The sequence shown here is derived from an EMBL/GenBank/DDBJ whole genome shotgun (WGS) entry which is preliminary data.</text>
</comment>
<dbReference type="InterPro" id="IPR020806">
    <property type="entry name" value="PKS_PP-bd"/>
</dbReference>
<dbReference type="InterPro" id="IPR000873">
    <property type="entry name" value="AMP-dep_synth/lig_dom"/>
</dbReference>
<dbReference type="InterPro" id="IPR029063">
    <property type="entry name" value="SAM-dependent_MTases_sf"/>
</dbReference>
<dbReference type="Gene3D" id="3.30.559.30">
    <property type="entry name" value="Nonribosomal peptide synthetase, condensation domain"/>
    <property type="match status" value="1"/>
</dbReference>
<dbReference type="SMART" id="SM00823">
    <property type="entry name" value="PKS_PP"/>
    <property type="match status" value="1"/>
</dbReference>
<dbReference type="CDD" id="cd02440">
    <property type="entry name" value="AdoMet_MTases"/>
    <property type="match status" value="1"/>
</dbReference>
<dbReference type="SUPFAM" id="SSF47336">
    <property type="entry name" value="ACP-like"/>
    <property type="match status" value="1"/>
</dbReference>
<dbReference type="Pfam" id="PF00668">
    <property type="entry name" value="Condensation"/>
    <property type="match status" value="1"/>
</dbReference>
<protein>
    <submittedName>
        <fullName evidence="6">Amino acid adenylation domain-containing protein/thioester reductase-like protein</fullName>
    </submittedName>
</protein>
<name>A0ABT9PV86_9HYPH</name>
<dbReference type="PROSITE" id="PS50075">
    <property type="entry name" value="CARRIER"/>
    <property type="match status" value="1"/>
</dbReference>
<dbReference type="InterPro" id="IPR009081">
    <property type="entry name" value="PP-bd_ACP"/>
</dbReference>
<dbReference type="CDD" id="cd19531">
    <property type="entry name" value="LCL_NRPS-like"/>
    <property type="match status" value="1"/>
</dbReference>
<organism evidence="6 7">
    <name type="scientific">Neorhizobium huautlense</name>
    <dbReference type="NCBI Taxonomy" id="67774"/>
    <lineage>
        <taxon>Bacteria</taxon>
        <taxon>Pseudomonadati</taxon>
        <taxon>Pseudomonadota</taxon>
        <taxon>Alphaproteobacteria</taxon>
        <taxon>Hyphomicrobiales</taxon>
        <taxon>Rhizobiaceae</taxon>
        <taxon>Rhizobium/Agrobacterium group</taxon>
        <taxon>Neorhizobium</taxon>
    </lineage>
</organism>
<dbReference type="InterPro" id="IPR036291">
    <property type="entry name" value="NAD(P)-bd_dom_sf"/>
</dbReference>
<dbReference type="Proteomes" id="UP001241472">
    <property type="component" value="Unassembled WGS sequence"/>
</dbReference>
<dbReference type="Gene3D" id="3.30.300.30">
    <property type="match status" value="2"/>
</dbReference>
<dbReference type="Gene3D" id="3.40.50.720">
    <property type="entry name" value="NAD(P)-binding Rossmann-like Domain"/>
    <property type="match status" value="1"/>
</dbReference>
<evidence type="ECO:0000256" key="4">
    <source>
        <dbReference type="SAM" id="MobiDB-lite"/>
    </source>
</evidence>
<dbReference type="InterPro" id="IPR013120">
    <property type="entry name" value="FAR_NAD-bd"/>
</dbReference>
<dbReference type="InterPro" id="IPR045851">
    <property type="entry name" value="AMP-bd_C_sf"/>
</dbReference>
<dbReference type="Gene3D" id="3.40.50.12780">
    <property type="entry name" value="N-terminal domain of ligase-like"/>
    <property type="match status" value="1"/>
</dbReference>
<dbReference type="InterPro" id="IPR010080">
    <property type="entry name" value="Thioester_reductase-like_dom"/>
</dbReference>
<accession>A0ABT9PV86</accession>
<dbReference type="InterPro" id="IPR001242">
    <property type="entry name" value="Condensation_dom"/>
</dbReference>
<dbReference type="RefSeq" id="WP_306836228.1">
    <property type="nucleotide sequence ID" value="NZ_JAUSRF010000010.1"/>
</dbReference>
<dbReference type="Gene3D" id="3.40.50.150">
    <property type="entry name" value="Vaccinia Virus protein VP39"/>
    <property type="match status" value="1"/>
</dbReference>
<evidence type="ECO:0000259" key="5">
    <source>
        <dbReference type="PROSITE" id="PS50075"/>
    </source>
</evidence>
<dbReference type="PROSITE" id="PS00455">
    <property type="entry name" value="AMP_BINDING"/>
    <property type="match status" value="1"/>
</dbReference>
<feature type="region of interest" description="Disordered" evidence="4">
    <location>
        <begin position="1"/>
        <end position="31"/>
    </location>
</feature>
<keyword evidence="3" id="KW-0436">Ligase</keyword>
<dbReference type="EMBL" id="JAUSRF010000010">
    <property type="protein sequence ID" value="MDP9838378.1"/>
    <property type="molecule type" value="Genomic_DNA"/>
</dbReference>
<dbReference type="SUPFAM" id="SSF53335">
    <property type="entry name" value="S-adenosyl-L-methionine-dependent methyltransferases"/>
    <property type="match status" value="1"/>
</dbReference>
<dbReference type="NCBIfam" id="TIGR01733">
    <property type="entry name" value="AA-adenyl-dom"/>
    <property type="match status" value="1"/>
</dbReference>
<dbReference type="InterPro" id="IPR025714">
    <property type="entry name" value="Methyltranfer_dom"/>
</dbReference>
<dbReference type="SUPFAM" id="SSF51735">
    <property type="entry name" value="NAD(P)-binding Rossmann-fold domains"/>
    <property type="match status" value="1"/>
</dbReference>